<protein>
    <recommendedName>
        <fullName evidence="1">DUF4842 domain-containing protein</fullName>
    </recommendedName>
</protein>
<organism evidence="2 3">
    <name type="scientific">Pseudoalteromonas phenolica</name>
    <dbReference type="NCBI Taxonomy" id="161398"/>
    <lineage>
        <taxon>Bacteria</taxon>
        <taxon>Pseudomonadati</taxon>
        <taxon>Pseudomonadota</taxon>
        <taxon>Gammaproteobacteria</taxon>
        <taxon>Alteromonadales</taxon>
        <taxon>Pseudoalteromonadaceae</taxon>
        <taxon>Pseudoalteromonas</taxon>
    </lineage>
</organism>
<dbReference type="AlphaFoldDB" id="A0A4Q7IQB2"/>
<gene>
    <name evidence="2" type="ORF">C1E23_06095</name>
</gene>
<dbReference type="RefSeq" id="WP_130254723.1">
    <property type="nucleotide sequence ID" value="NZ_PPSX01000019.1"/>
</dbReference>
<dbReference type="Pfam" id="PF16130">
    <property type="entry name" value="DUF4842"/>
    <property type="match status" value="1"/>
</dbReference>
<sequence length="174" mass="20055">MKLLDDNSTFDEAYDVARELANTSCQFYRTMPSCIEPAMDFFKVTLTFDPSQIPSTVSLPPFDPYIYALDGQYHGPYGTRNWEAHLKQFSGSELFNNGLFGQVDDASQTPNYFINANQFPWALNITSDWKHPKESVDIRNAYPKFADWVTSSGEQEKSWYQLENAISNKLYEQE</sequence>
<dbReference type="NCBIfam" id="TIGR04456">
    <property type="entry name" value="LruC_dom"/>
    <property type="match status" value="1"/>
</dbReference>
<reference evidence="2 3" key="1">
    <citation type="submission" date="2018-01" db="EMBL/GenBank/DDBJ databases">
        <title>Co-occurrence of chitin degradation, pigmentation and bioactivity in marine Pseudoalteromonas.</title>
        <authorList>
            <person name="Paulsen S."/>
            <person name="Gram L."/>
            <person name="Machado H."/>
        </authorList>
    </citation>
    <scope>NUCLEOTIDE SEQUENCE [LARGE SCALE GENOMIC DNA]</scope>
    <source>
        <strain evidence="2 3">S3898</strain>
    </source>
</reference>
<evidence type="ECO:0000313" key="2">
    <source>
        <dbReference type="EMBL" id="RZQ54190.1"/>
    </source>
</evidence>
<dbReference type="EMBL" id="PPSX01000019">
    <property type="protein sequence ID" value="RZQ54190.1"/>
    <property type="molecule type" value="Genomic_DNA"/>
</dbReference>
<proteinExistence type="predicted"/>
<evidence type="ECO:0000313" key="3">
    <source>
        <dbReference type="Proteomes" id="UP000291338"/>
    </source>
</evidence>
<dbReference type="InterPro" id="IPR031025">
    <property type="entry name" value="LruC_dom"/>
</dbReference>
<comment type="caution">
    <text evidence="2">The sequence shown here is derived from an EMBL/GenBank/DDBJ whole genome shotgun (WGS) entry which is preliminary data.</text>
</comment>
<name>A0A4Q7IQB2_9GAMM</name>
<accession>A0A4Q7IQB2</accession>
<feature type="domain" description="DUF4842" evidence="1">
    <location>
        <begin position="15"/>
        <end position="160"/>
    </location>
</feature>
<dbReference type="InterPro" id="IPR032295">
    <property type="entry name" value="DUF4842"/>
</dbReference>
<dbReference type="Proteomes" id="UP000291338">
    <property type="component" value="Unassembled WGS sequence"/>
</dbReference>
<evidence type="ECO:0000259" key="1">
    <source>
        <dbReference type="Pfam" id="PF16130"/>
    </source>
</evidence>